<comment type="caution">
    <text evidence="1">The sequence shown here is derived from an EMBL/GenBank/DDBJ whole genome shotgun (WGS) entry which is preliminary data.</text>
</comment>
<dbReference type="STRING" id="2282107.A0A286UIG8"/>
<proteinExistence type="predicted"/>
<dbReference type="AlphaFoldDB" id="A0A286UIG8"/>
<keyword evidence="2" id="KW-1185">Reference proteome</keyword>
<dbReference type="Proteomes" id="UP000217199">
    <property type="component" value="Unassembled WGS sequence"/>
</dbReference>
<sequence length="1098" mass="122964">MCLGNRAGVSTHYVNGQLRSLYENALHCTSMHGSGLKPKSSAVEYATCLAEFYGPGKHSHHPASVTDLSFFAKFGQPRLEFVCNHEVVLFLEAKEGHYNKDQKSGSKRETFSNITIAFRIPFSSHTIENFHCKAIGNADSYTTILHVLSMDTASYLPEHSETTGVTNVSSLIHYLSKYYLPLLRRAGHHVFHSLPDFDNLTLTTSYIDYSTVNTRSLATDVIYNIRVEEINTYLRGLWLQAAAFVDEHGLSEDTIAKSFLAELRFPVADVVNMHMHFVFGPLHIQPLCSREVILYLDIQDINIYNGSNKAATAEIKDWKLAFVVNVKLEERDDGCSRRVILDLESVRFCEHLSIFSKCQDKILFERTKTILIKQFTTYYLSILEKTETTIIFHHDVRIHDIPVIGSEEEEIDSYECTCLDEGSCGHRGCVHWGILDQNIIRHSHTGDFDFVTALTQQSINSHFKALWDAASRTIGYSGSLGAQETLEFQKQTCLAHFSYRHSDHGEKVFFSSTFSAPMVQLNCSNGSNSVILYININDGYFRLLGPKKTLLPGSDKTSFAQWRLAYEVDLKLRDSSDNSISKSILSRLGLQQATGFKQLILALSTAKLNLSLSTLPGLLDGTDYRSIRARREAIEYYMHTCYFSLLRQAHYHVLYTIPMAVPQLKSLTKIVSFKYEIVPFTYSSGSRHRQGLYGKDSAIFDRNTIVIMGVTDSRDISSFKISREINWVCGYGKEIPHGVVCLSRKSFLEGRLFGILEKINRETTIIPSFSGISDGEWVIALTNWDNHGMKKHLKCKWTERQNSSLDRLEFEWKNRDLWKYEHEGDLNNGCYAIECKTSNVFSIPTSRSSTPSIIIKGEMKMTLSYQGPGLDWSGTISASWAAAISFTSTSSGLQIQLQASDLTPRFNKSSFASGSAGGVTFEKAFTQFKHVFPSKINCSGIMQELRSRFEGLYTGINLMSHELCVARPVFNRRGDFLLELAVRSHASDHSLLPVGSLVSGALKPKRSTLSLNGAKPVEMNGNGNNTTELFQVFRKVGETVSEYTSFSSVSNSTKTSSTAVSKESEVRKDTVTVDSKSSKIKVENASISVGSVTTGTTA</sequence>
<reference evidence="1 2" key="1">
    <citation type="journal article" date="2017" name="Mol. Ecol.">
        <title>Comparative and population genomic landscape of Phellinus noxius: A hypervariable fungus causing root rot in trees.</title>
        <authorList>
            <person name="Chung C.L."/>
            <person name="Lee T.J."/>
            <person name="Akiba M."/>
            <person name="Lee H.H."/>
            <person name="Kuo T.H."/>
            <person name="Liu D."/>
            <person name="Ke H.M."/>
            <person name="Yokoi T."/>
            <person name="Roa M.B."/>
            <person name="Lu M.J."/>
            <person name="Chang Y.Y."/>
            <person name="Ann P.J."/>
            <person name="Tsai J.N."/>
            <person name="Chen C.Y."/>
            <person name="Tzean S.S."/>
            <person name="Ota Y."/>
            <person name="Hattori T."/>
            <person name="Sahashi N."/>
            <person name="Liou R.F."/>
            <person name="Kikuchi T."/>
            <person name="Tsai I.J."/>
        </authorList>
    </citation>
    <scope>NUCLEOTIDE SEQUENCE [LARGE SCALE GENOMIC DNA]</scope>
    <source>
        <strain evidence="1 2">FFPRI411160</strain>
    </source>
</reference>
<gene>
    <name evidence="1" type="ORF">PNOK_0434500</name>
</gene>
<dbReference type="InParanoid" id="A0A286UIG8"/>
<accession>A0A286UIG8</accession>
<evidence type="ECO:0000313" key="2">
    <source>
        <dbReference type="Proteomes" id="UP000217199"/>
    </source>
</evidence>
<dbReference type="OrthoDB" id="5429442at2759"/>
<name>A0A286UIG8_9AGAM</name>
<protein>
    <submittedName>
        <fullName evidence="1">Uncharacterized protein</fullName>
    </submittedName>
</protein>
<dbReference type="EMBL" id="NBII01000004">
    <property type="protein sequence ID" value="PAV19411.1"/>
    <property type="molecule type" value="Genomic_DNA"/>
</dbReference>
<organism evidence="1 2">
    <name type="scientific">Pyrrhoderma noxium</name>
    <dbReference type="NCBI Taxonomy" id="2282107"/>
    <lineage>
        <taxon>Eukaryota</taxon>
        <taxon>Fungi</taxon>
        <taxon>Dikarya</taxon>
        <taxon>Basidiomycota</taxon>
        <taxon>Agaricomycotina</taxon>
        <taxon>Agaricomycetes</taxon>
        <taxon>Hymenochaetales</taxon>
        <taxon>Hymenochaetaceae</taxon>
        <taxon>Pyrrhoderma</taxon>
    </lineage>
</organism>
<evidence type="ECO:0000313" key="1">
    <source>
        <dbReference type="EMBL" id="PAV19411.1"/>
    </source>
</evidence>